<dbReference type="PANTHER" id="PTHR10093">
    <property type="entry name" value="IRON-SULFUR CLUSTER ASSEMBLY ENZYME NIFU HOMOLOG"/>
    <property type="match status" value="1"/>
</dbReference>
<evidence type="ECO:0000259" key="1">
    <source>
        <dbReference type="Pfam" id="PF01592"/>
    </source>
</evidence>
<dbReference type="eggNOG" id="COG0822">
    <property type="taxonomic scope" value="Bacteria"/>
</dbReference>
<dbReference type="Pfam" id="PF01592">
    <property type="entry name" value="NifU_N"/>
    <property type="match status" value="1"/>
</dbReference>
<evidence type="ECO:0000313" key="2">
    <source>
        <dbReference type="EMBL" id="EFH88432.1"/>
    </source>
</evidence>
<dbReference type="STRING" id="485913.Krac_9896"/>
<comment type="caution">
    <text evidence="2">The sequence shown here is derived from an EMBL/GenBank/DDBJ whole genome shotgun (WGS) entry which is preliminary data.</text>
</comment>
<dbReference type="InParanoid" id="D6TE59"/>
<dbReference type="EMBL" id="ADVG01000001">
    <property type="protein sequence ID" value="EFH88432.1"/>
    <property type="molecule type" value="Genomic_DNA"/>
</dbReference>
<dbReference type="CDD" id="cd06664">
    <property type="entry name" value="IscU_like"/>
    <property type="match status" value="1"/>
</dbReference>
<proteinExistence type="predicted"/>
<dbReference type="OrthoDB" id="9804157at2"/>
<dbReference type="GO" id="GO:0016226">
    <property type="term" value="P:iron-sulfur cluster assembly"/>
    <property type="evidence" value="ECO:0007669"/>
    <property type="project" value="InterPro"/>
</dbReference>
<dbReference type="InterPro" id="IPR002871">
    <property type="entry name" value="NIF_FeS_clus_asmbl_NifU_N"/>
</dbReference>
<accession>D6TE59</accession>
<dbReference type="GO" id="GO:0051536">
    <property type="term" value="F:iron-sulfur cluster binding"/>
    <property type="evidence" value="ECO:0007669"/>
    <property type="project" value="InterPro"/>
</dbReference>
<feature type="domain" description="NIF system FeS cluster assembly NifU N-terminal" evidence="1">
    <location>
        <begin position="8"/>
        <end position="121"/>
    </location>
</feature>
<dbReference type="GO" id="GO:0005506">
    <property type="term" value="F:iron ion binding"/>
    <property type="evidence" value="ECO:0007669"/>
    <property type="project" value="InterPro"/>
</dbReference>
<dbReference type="AlphaFoldDB" id="D6TE59"/>
<keyword evidence="3" id="KW-1185">Reference proteome</keyword>
<dbReference type="FunCoup" id="D6TE59">
    <property type="interactions" value="398"/>
</dbReference>
<protein>
    <submittedName>
        <fullName evidence="2">SUF system FeS assembly protein, NifU family</fullName>
    </submittedName>
</protein>
<evidence type="ECO:0000313" key="3">
    <source>
        <dbReference type="Proteomes" id="UP000004508"/>
    </source>
</evidence>
<organism evidence="2 3">
    <name type="scientific">Ktedonobacter racemifer DSM 44963</name>
    <dbReference type="NCBI Taxonomy" id="485913"/>
    <lineage>
        <taxon>Bacteria</taxon>
        <taxon>Bacillati</taxon>
        <taxon>Chloroflexota</taxon>
        <taxon>Ktedonobacteria</taxon>
        <taxon>Ktedonobacterales</taxon>
        <taxon>Ktedonobacteraceae</taxon>
        <taxon>Ktedonobacter</taxon>
    </lineage>
</organism>
<dbReference type="SUPFAM" id="SSF82649">
    <property type="entry name" value="SufE/NifU"/>
    <property type="match status" value="1"/>
</dbReference>
<gene>
    <name evidence="2" type="ORF">Krac_9896</name>
</gene>
<dbReference type="Gene3D" id="3.90.1010.10">
    <property type="match status" value="1"/>
</dbReference>
<dbReference type="Proteomes" id="UP000004508">
    <property type="component" value="Unassembled WGS sequence"/>
</dbReference>
<sequence>MSLDYDREFILDHYHHPRNYGMLEQPDGHSEGVNPICGDRVALDIRVENGRITRIGFQGRGCTISQASASILTEVVENQTVEEVATLTQEAFLDTLGIPISPARSNCAFLALHVLHACLKTIEQDPSPTTAKETN</sequence>
<reference evidence="2 3" key="1">
    <citation type="journal article" date="2011" name="Stand. Genomic Sci.">
        <title>Non-contiguous finished genome sequence and contextual data of the filamentous soil bacterium Ktedonobacter racemifer type strain (SOSP1-21).</title>
        <authorList>
            <person name="Chang Y.J."/>
            <person name="Land M."/>
            <person name="Hauser L."/>
            <person name="Chertkov O."/>
            <person name="Del Rio T.G."/>
            <person name="Nolan M."/>
            <person name="Copeland A."/>
            <person name="Tice H."/>
            <person name="Cheng J.F."/>
            <person name="Lucas S."/>
            <person name="Han C."/>
            <person name="Goodwin L."/>
            <person name="Pitluck S."/>
            <person name="Ivanova N."/>
            <person name="Ovchinikova G."/>
            <person name="Pati A."/>
            <person name="Chen A."/>
            <person name="Palaniappan K."/>
            <person name="Mavromatis K."/>
            <person name="Liolios K."/>
            <person name="Brettin T."/>
            <person name="Fiebig A."/>
            <person name="Rohde M."/>
            <person name="Abt B."/>
            <person name="Goker M."/>
            <person name="Detter J.C."/>
            <person name="Woyke T."/>
            <person name="Bristow J."/>
            <person name="Eisen J.A."/>
            <person name="Markowitz V."/>
            <person name="Hugenholtz P."/>
            <person name="Kyrpides N.C."/>
            <person name="Klenk H.P."/>
            <person name="Lapidus A."/>
        </authorList>
    </citation>
    <scope>NUCLEOTIDE SEQUENCE [LARGE SCALE GENOMIC DNA]</scope>
    <source>
        <strain evidence="3">DSM 44963</strain>
    </source>
</reference>
<name>D6TE59_KTERA</name>